<proteinExistence type="predicted"/>
<dbReference type="Gene3D" id="3.30.530.20">
    <property type="match status" value="1"/>
</dbReference>
<dbReference type="SUPFAM" id="SSF55961">
    <property type="entry name" value="Bet v1-like"/>
    <property type="match status" value="1"/>
</dbReference>
<dbReference type="InterPro" id="IPR023393">
    <property type="entry name" value="START-like_dom_sf"/>
</dbReference>
<dbReference type="AlphaFoldDB" id="A0A517LWK8"/>
<name>A0A517LWK8_9BACT</name>
<evidence type="ECO:0000313" key="2">
    <source>
        <dbReference type="Proteomes" id="UP000319557"/>
    </source>
</evidence>
<dbReference type="RefSeq" id="WP_218934603.1">
    <property type="nucleotide sequence ID" value="NZ_CP036261.1"/>
</dbReference>
<sequence>MICTGEDVEIAGTPAEVFLWLDDPQRVLQWVPQMIANAHQEAAGQRIGTRFHQRFQYKNRVVATSGEIVAFRQDQLLGMQIDQGGMRVRVDYRLEPAGDQTVVRQDVQLHFRPLLRIPTRMVAPLIRWIARKRIRHNLGHLKRAVEQANAV</sequence>
<dbReference type="KEGG" id="ruv:EC9_11620"/>
<gene>
    <name evidence="1" type="ORF">EC9_11620</name>
</gene>
<evidence type="ECO:0000313" key="1">
    <source>
        <dbReference type="EMBL" id="QDS86987.1"/>
    </source>
</evidence>
<accession>A0A517LWK8</accession>
<dbReference type="InterPro" id="IPR019587">
    <property type="entry name" value="Polyketide_cyclase/dehydratase"/>
</dbReference>
<keyword evidence="2" id="KW-1185">Reference proteome</keyword>
<dbReference type="Proteomes" id="UP000319557">
    <property type="component" value="Chromosome"/>
</dbReference>
<protein>
    <submittedName>
        <fullName evidence="1">Polyketide cyclase / dehydrase and lipid transport</fullName>
    </submittedName>
</protein>
<dbReference type="Pfam" id="PF10604">
    <property type="entry name" value="Polyketide_cyc2"/>
    <property type="match status" value="1"/>
</dbReference>
<organism evidence="1 2">
    <name type="scientific">Rosistilla ulvae</name>
    <dbReference type="NCBI Taxonomy" id="1930277"/>
    <lineage>
        <taxon>Bacteria</taxon>
        <taxon>Pseudomonadati</taxon>
        <taxon>Planctomycetota</taxon>
        <taxon>Planctomycetia</taxon>
        <taxon>Pirellulales</taxon>
        <taxon>Pirellulaceae</taxon>
        <taxon>Rosistilla</taxon>
    </lineage>
</organism>
<dbReference type="EMBL" id="CP036261">
    <property type="protein sequence ID" value="QDS86987.1"/>
    <property type="molecule type" value="Genomic_DNA"/>
</dbReference>
<reference evidence="1 2" key="1">
    <citation type="submission" date="2019-02" db="EMBL/GenBank/DDBJ databases">
        <title>Deep-cultivation of Planctomycetes and their phenomic and genomic characterization uncovers novel biology.</title>
        <authorList>
            <person name="Wiegand S."/>
            <person name="Jogler M."/>
            <person name="Boedeker C."/>
            <person name="Pinto D."/>
            <person name="Vollmers J."/>
            <person name="Rivas-Marin E."/>
            <person name="Kohn T."/>
            <person name="Peeters S.H."/>
            <person name="Heuer A."/>
            <person name="Rast P."/>
            <person name="Oberbeckmann S."/>
            <person name="Bunk B."/>
            <person name="Jeske O."/>
            <person name="Meyerdierks A."/>
            <person name="Storesund J.E."/>
            <person name="Kallscheuer N."/>
            <person name="Luecker S."/>
            <person name="Lage O.M."/>
            <person name="Pohl T."/>
            <person name="Merkel B.J."/>
            <person name="Hornburger P."/>
            <person name="Mueller R.-W."/>
            <person name="Bruemmer F."/>
            <person name="Labrenz M."/>
            <person name="Spormann A.M."/>
            <person name="Op den Camp H."/>
            <person name="Overmann J."/>
            <person name="Amann R."/>
            <person name="Jetten M.S.M."/>
            <person name="Mascher T."/>
            <person name="Medema M.H."/>
            <person name="Devos D.P."/>
            <person name="Kaster A.-K."/>
            <person name="Ovreas L."/>
            <person name="Rohde M."/>
            <person name="Galperin M.Y."/>
            <person name="Jogler C."/>
        </authorList>
    </citation>
    <scope>NUCLEOTIDE SEQUENCE [LARGE SCALE GENOMIC DNA]</scope>
    <source>
        <strain evidence="1 2">EC9</strain>
    </source>
</reference>